<evidence type="ECO:0000256" key="5">
    <source>
        <dbReference type="SAM" id="SignalP"/>
    </source>
</evidence>
<dbReference type="Pfam" id="PF00497">
    <property type="entry name" value="SBP_bac_3"/>
    <property type="match status" value="1"/>
</dbReference>
<comment type="similarity">
    <text evidence="2 4">Belongs to the bacterial solute-binding protein 3 family.</text>
</comment>
<keyword evidence="3 5" id="KW-0732">Signal</keyword>
<dbReference type="GO" id="GO:0030313">
    <property type="term" value="C:cell envelope"/>
    <property type="evidence" value="ECO:0007669"/>
    <property type="project" value="UniProtKB-SubCell"/>
</dbReference>
<evidence type="ECO:0000256" key="4">
    <source>
        <dbReference type="RuleBase" id="RU003744"/>
    </source>
</evidence>
<dbReference type="PANTHER" id="PTHR35936">
    <property type="entry name" value="MEMBRANE-BOUND LYTIC MUREIN TRANSGLYCOSYLASE F"/>
    <property type="match status" value="1"/>
</dbReference>
<name>A0A0H1R4E9_9HYPH</name>
<gene>
    <name evidence="7" type="ORF">AA309_30110</name>
</gene>
<evidence type="ECO:0000256" key="1">
    <source>
        <dbReference type="ARBA" id="ARBA00004196"/>
    </source>
</evidence>
<evidence type="ECO:0000259" key="6">
    <source>
        <dbReference type="SMART" id="SM00062"/>
    </source>
</evidence>
<keyword evidence="8" id="KW-1185">Reference proteome</keyword>
<dbReference type="STRING" id="1225564.AA309_30110"/>
<dbReference type="SMART" id="SM00062">
    <property type="entry name" value="PBPb"/>
    <property type="match status" value="1"/>
</dbReference>
<dbReference type="AlphaFoldDB" id="A0A0H1R4E9"/>
<sequence length="285" mass="30642">MTTISKILALAIAGATLALGPAATAQEKTWTKVRIATEGAFAPWNFTKTDGTLDGFEIELYQDLCKRMKVECTIEAQSFDGMIPALNAGKFDAIMAGMSATAKREEVMAFTQSYGTTGQTFAVLKSSALVNLPDKEQVFSLATNEAGAVAEIEKLKPHLKGKTIGVQGSSIAANFLDKYLKDVAEIREYKTTEQHDLDLTAGRIDMIMASTAYLTGAAGKPENEQMTLAGPRFQGGMLGRGSSVGLRKSDPELKAMFDKAIAEAKADGTIEKLSKKYFGFDITPR</sequence>
<evidence type="ECO:0000256" key="2">
    <source>
        <dbReference type="ARBA" id="ARBA00010333"/>
    </source>
</evidence>
<dbReference type="SUPFAM" id="SSF53850">
    <property type="entry name" value="Periplasmic binding protein-like II"/>
    <property type="match status" value="1"/>
</dbReference>
<dbReference type="InterPro" id="IPR018313">
    <property type="entry name" value="SBP_3_CS"/>
</dbReference>
<proteinExistence type="inferred from homology"/>
<dbReference type="PANTHER" id="PTHR35936:SF17">
    <property type="entry name" value="ARGININE-BINDING EXTRACELLULAR PROTEIN ARTP"/>
    <property type="match status" value="1"/>
</dbReference>
<reference evidence="7 8" key="1">
    <citation type="submission" date="2015-05" db="EMBL/GenBank/DDBJ databases">
        <title>Draft genome sequence of Microvirga vignae strain BR3299, a novel nitrogen fixing bacteria isolated from Brazil semi-aired region.</title>
        <authorList>
            <person name="Zilli J.E."/>
            <person name="Passos S.R."/>
            <person name="Leite J."/>
            <person name="Baldani J.I."/>
            <person name="Xavier G.R."/>
            <person name="Rumjaneck N.G."/>
            <person name="Simoes-Araujo J.L."/>
        </authorList>
    </citation>
    <scope>NUCLEOTIDE SEQUENCE [LARGE SCALE GENOMIC DNA]</scope>
    <source>
        <strain evidence="7 8">BR3299</strain>
    </source>
</reference>
<protein>
    <submittedName>
        <fullName evidence="7">ABC transporter substrate-binding protein</fullName>
    </submittedName>
</protein>
<organism evidence="7 8">
    <name type="scientific">Microvirga vignae</name>
    <dbReference type="NCBI Taxonomy" id="1225564"/>
    <lineage>
        <taxon>Bacteria</taxon>
        <taxon>Pseudomonadati</taxon>
        <taxon>Pseudomonadota</taxon>
        <taxon>Alphaproteobacteria</taxon>
        <taxon>Hyphomicrobiales</taxon>
        <taxon>Methylobacteriaceae</taxon>
        <taxon>Microvirga</taxon>
    </lineage>
</organism>
<dbReference type="PROSITE" id="PS01039">
    <property type="entry name" value="SBP_BACTERIAL_3"/>
    <property type="match status" value="1"/>
</dbReference>
<dbReference type="InterPro" id="IPR001638">
    <property type="entry name" value="Solute-binding_3/MltF_N"/>
</dbReference>
<dbReference type="PATRIC" id="fig|1225564.3.peg.775"/>
<evidence type="ECO:0000256" key="3">
    <source>
        <dbReference type="ARBA" id="ARBA00022729"/>
    </source>
</evidence>
<feature type="chain" id="PRO_5002592899" evidence="5">
    <location>
        <begin position="26"/>
        <end position="285"/>
    </location>
</feature>
<accession>A0A0H1R4E9</accession>
<dbReference type="Proteomes" id="UP000035489">
    <property type="component" value="Unassembled WGS sequence"/>
</dbReference>
<comment type="subcellular location">
    <subcellularLocation>
        <location evidence="1">Cell envelope</location>
    </subcellularLocation>
</comment>
<feature type="signal peptide" evidence="5">
    <location>
        <begin position="1"/>
        <end position="25"/>
    </location>
</feature>
<evidence type="ECO:0000313" key="8">
    <source>
        <dbReference type="Proteomes" id="UP000035489"/>
    </source>
</evidence>
<feature type="domain" description="Solute-binding protein family 3/N-terminal" evidence="6">
    <location>
        <begin position="32"/>
        <end position="281"/>
    </location>
</feature>
<comment type="caution">
    <text evidence="7">The sequence shown here is derived from an EMBL/GenBank/DDBJ whole genome shotgun (WGS) entry which is preliminary data.</text>
</comment>
<dbReference type="RefSeq" id="WP_047192711.1">
    <property type="nucleotide sequence ID" value="NZ_LCYG01000128.1"/>
</dbReference>
<dbReference type="Gene3D" id="3.40.190.10">
    <property type="entry name" value="Periplasmic binding protein-like II"/>
    <property type="match status" value="2"/>
</dbReference>
<dbReference type="EMBL" id="LCYG01000128">
    <property type="protein sequence ID" value="KLK89691.1"/>
    <property type="molecule type" value="Genomic_DNA"/>
</dbReference>
<evidence type="ECO:0000313" key="7">
    <source>
        <dbReference type="EMBL" id="KLK89691.1"/>
    </source>
</evidence>